<comment type="caution">
    <text evidence="1">The sequence shown here is derived from an EMBL/GenBank/DDBJ whole genome shotgun (WGS) entry which is preliminary data.</text>
</comment>
<dbReference type="EMBL" id="QRGR01000021">
    <property type="protein sequence ID" value="RDV13664.1"/>
    <property type="molecule type" value="Genomic_DNA"/>
</dbReference>
<accession>A0A3D8L8G3</accession>
<name>A0A3D8L8G3_9BACT</name>
<reference evidence="2" key="1">
    <citation type="submission" date="2018-08" db="EMBL/GenBank/DDBJ databases">
        <authorList>
            <person name="Liu Z.-W."/>
            <person name="Du Z.-J."/>
        </authorList>
    </citation>
    <scope>NUCLEOTIDE SEQUENCE [LARGE SCALE GENOMIC DNA]</scope>
    <source>
        <strain evidence="2">H4X</strain>
    </source>
</reference>
<evidence type="ECO:0000313" key="1">
    <source>
        <dbReference type="EMBL" id="RDV13664.1"/>
    </source>
</evidence>
<protein>
    <submittedName>
        <fullName evidence="1">Uncharacterized protein</fullName>
    </submittedName>
</protein>
<proteinExistence type="predicted"/>
<gene>
    <name evidence="1" type="ORF">DXT99_17985</name>
</gene>
<sequence>MSDSKIELPLESRKEFIKFLYSSLEQDKIQLLALEKKLIFDPDHSHKYYNYISYYYRCVYDYINKKESIRRTEEKLKEYKDFSKSVFIKKSDPTARAERLREYRKQGKKYIFVNYERRSNPDYKPFTYKFLNHKLKDQIYIYLNSRYRLYSYPDFNSFNNDLYSSKKVAYAKELNKVKEIELEEFLQPDSFSGLGYHGYNESMLENKKTAKEILIVALQSLHRLKRLPAKFIIITG</sequence>
<dbReference type="Proteomes" id="UP000256708">
    <property type="component" value="Unassembled WGS sequence"/>
</dbReference>
<dbReference type="AlphaFoldDB" id="A0A3D8L8G3"/>
<evidence type="ECO:0000313" key="2">
    <source>
        <dbReference type="Proteomes" id="UP000256708"/>
    </source>
</evidence>
<keyword evidence="2" id="KW-1185">Reference proteome</keyword>
<dbReference type="RefSeq" id="WP_115566973.1">
    <property type="nucleotide sequence ID" value="NZ_QRGR01000021.1"/>
</dbReference>
<organism evidence="1 2">
    <name type="scientific">Pontibacter diazotrophicus</name>
    <dbReference type="NCBI Taxonomy" id="1400979"/>
    <lineage>
        <taxon>Bacteria</taxon>
        <taxon>Pseudomonadati</taxon>
        <taxon>Bacteroidota</taxon>
        <taxon>Cytophagia</taxon>
        <taxon>Cytophagales</taxon>
        <taxon>Hymenobacteraceae</taxon>
        <taxon>Pontibacter</taxon>
    </lineage>
</organism>